<keyword evidence="2" id="KW-0812">Transmembrane</keyword>
<gene>
    <name evidence="3" type="ORF">HOP12_10280</name>
</gene>
<protein>
    <submittedName>
        <fullName evidence="3">PorV/PorQ family protein</fullName>
    </submittedName>
</protein>
<feature type="transmembrane region" description="Helical" evidence="2">
    <location>
        <begin position="21"/>
        <end position="40"/>
    </location>
</feature>
<dbReference type="EMBL" id="JABFRW010000129">
    <property type="protein sequence ID" value="NOT34544.1"/>
    <property type="molecule type" value="Genomic_DNA"/>
</dbReference>
<comment type="caution">
    <text evidence="3">The sequence shown here is derived from an EMBL/GenBank/DDBJ whole genome shotgun (WGS) entry which is preliminary data.</text>
</comment>
<comment type="similarity">
    <text evidence="1">Belongs to the UPF0164 family.</text>
</comment>
<evidence type="ECO:0000313" key="3">
    <source>
        <dbReference type="EMBL" id="NOT34544.1"/>
    </source>
</evidence>
<evidence type="ECO:0000256" key="2">
    <source>
        <dbReference type="SAM" id="Phobius"/>
    </source>
</evidence>
<reference evidence="3 4" key="1">
    <citation type="submission" date="2020-04" db="EMBL/GenBank/DDBJ databases">
        <title>Metagenomic profiling of ammonia- and methane-oxidizing microorganisms in a Dutch drinking water treatment plant.</title>
        <authorList>
            <person name="Poghosyan L."/>
            <person name="Leucker S."/>
        </authorList>
    </citation>
    <scope>NUCLEOTIDE SEQUENCE [LARGE SCALE GENOMIC DNA]</scope>
    <source>
        <strain evidence="3">S-RSF-IL-03</strain>
    </source>
</reference>
<accession>A0A849SPH5</accession>
<dbReference type="AlphaFoldDB" id="A0A849SPH5"/>
<dbReference type="Pfam" id="PF03687">
    <property type="entry name" value="UPF0164"/>
    <property type="match status" value="1"/>
</dbReference>
<dbReference type="InterPro" id="IPR005362">
    <property type="entry name" value="UPF0164"/>
</dbReference>
<evidence type="ECO:0000256" key="1">
    <source>
        <dbReference type="ARBA" id="ARBA00005846"/>
    </source>
</evidence>
<dbReference type="SUPFAM" id="SSF56935">
    <property type="entry name" value="Porins"/>
    <property type="match status" value="1"/>
</dbReference>
<dbReference type="Proteomes" id="UP000580839">
    <property type="component" value="Unassembled WGS sequence"/>
</dbReference>
<keyword evidence="2" id="KW-1133">Transmembrane helix</keyword>
<organism evidence="3 4">
    <name type="scientific">Eiseniibacteriota bacterium</name>
    <dbReference type="NCBI Taxonomy" id="2212470"/>
    <lineage>
        <taxon>Bacteria</taxon>
        <taxon>Candidatus Eiseniibacteriota</taxon>
    </lineage>
</organism>
<dbReference type="NCBIfam" id="NF033709">
    <property type="entry name" value="PorV_fam"/>
    <property type="match status" value="1"/>
</dbReference>
<keyword evidence="2" id="KW-0472">Membrane</keyword>
<name>A0A849SPH5_UNCEI</name>
<dbReference type="Gene3D" id="2.40.160.60">
    <property type="entry name" value="Outer membrane protein transport protein (OMPP1/FadL/TodX)"/>
    <property type="match status" value="1"/>
</dbReference>
<evidence type="ECO:0000313" key="4">
    <source>
        <dbReference type="Proteomes" id="UP000580839"/>
    </source>
</evidence>
<sequence length="330" mass="34818">MRHLLPDHRPLDPLRPWRVRIACAATAVALGVALGAVAWAPAVLAQAGPPGFTFLEVPTGARAAALGGAFATVAEGSDAAFWNPAGLAATQRFQLGGAHTEYLQQLRHEAFALAIPVGGGGIAGSVRALYSEPIAARDELGNEIGTFGAHDLEFGVAWGGRVSPTLRLGLGAQLVRERIDQSAAMTYAFSVGTAWDPARWPTLRFALAAQNLGPSPSFTIEDGEKGIPVPLPFAIQGGVRWLGPAIGTWQSASSLETRFTRGRSGLGMFGFELSQPLGAALRLGYRYNDDATNLSIGGGWATKALSLDYAFVPTRLELGDTHRLSFATRF</sequence>
<proteinExistence type="inferred from homology"/>